<dbReference type="CDD" id="cd02508">
    <property type="entry name" value="ADP_Glucose_PP"/>
    <property type="match status" value="1"/>
</dbReference>
<dbReference type="Gene3D" id="3.90.550.10">
    <property type="entry name" value="Spore Coat Polysaccharide Biosynthesis Protein SpsA, Chain A"/>
    <property type="match status" value="1"/>
</dbReference>
<keyword evidence="4 9" id="KW-0548">Nucleotidyltransferase</keyword>
<dbReference type="InterPro" id="IPR029044">
    <property type="entry name" value="Nucleotide-diphossugar_trans"/>
</dbReference>
<dbReference type="PANTHER" id="PTHR43523">
    <property type="entry name" value="GLUCOSE-1-PHOSPHATE ADENYLYLTRANSFERASE-RELATED"/>
    <property type="match status" value="1"/>
</dbReference>
<dbReference type="GO" id="GO:0005978">
    <property type="term" value="P:glycogen biosynthetic process"/>
    <property type="evidence" value="ECO:0007669"/>
    <property type="project" value="UniProtKB-UniRule"/>
</dbReference>
<proteinExistence type="inferred from homology"/>
<feature type="site" description="Could play a key role in the communication between the regulatory and the substrate sites" evidence="9">
    <location>
        <position position="104"/>
    </location>
</feature>
<comment type="catalytic activity">
    <reaction evidence="9">
        <text>alpha-D-glucose 1-phosphate + ATP + H(+) = ADP-alpha-D-glucose + diphosphate</text>
        <dbReference type="Rhea" id="RHEA:12120"/>
        <dbReference type="ChEBI" id="CHEBI:15378"/>
        <dbReference type="ChEBI" id="CHEBI:30616"/>
        <dbReference type="ChEBI" id="CHEBI:33019"/>
        <dbReference type="ChEBI" id="CHEBI:57498"/>
        <dbReference type="ChEBI" id="CHEBI:58601"/>
        <dbReference type="EC" id="2.7.7.27"/>
    </reaction>
</comment>
<feature type="site" description="Could play a key role in the communication between the regulatory and the substrate sites" evidence="9">
    <location>
        <position position="66"/>
    </location>
</feature>
<dbReference type="Gene3D" id="2.160.10.10">
    <property type="entry name" value="Hexapeptide repeat proteins"/>
    <property type="match status" value="1"/>
</dbReference>
<dbReference type="NCBIfam" id="TIGR02091">
    <property type="entry name" value="glgC"/>
    <property type="match status" value="1"/>
</dbReference>
<dbReference type="SUPFAM" id="SSF51161">
    <property type="entry name" value="Trimeric LpxA-like enzymes"/>
    <property type="match status" value="1"/>
</dbReference>
<evidence type="ECO:0000256" key="5">
    <source>
        <dbReference type="ARBA" id="ARBA00022741"/>
    </source>
</evidence>
<dbReference type="GO" id="GO:0008878">
    <property type="term" value="F:glucose-1-phosphate adenylyltransferase activity"/>
    <property type="evidence" value="ECO:0007669"/>
    <property type="project" value="UniProtKB-UniRule"/>
</dbReference>
<keyword evidence="3 9" id="KW-0808">Transferase</keyword>
<organism evidence="12 13">
    <name type="scientific">Stygiobacter electus</name>
    <dbReference type="NCBI Taxonomy" id="3032292"/>
    <lineage>
        <taxon>Bacteria</taxon>
        <taxon>Pseudomonadati</taxon>
        <taxon>Ignavibacteriota</taxon>
        <taxon>Ignavibacteria</taxon>
        <taxon>Ignavibacteriales</taxon>
        <taxon>Melioribacteraceae</taxon>
        <taxon>Stygiobacter</taxon>
    </lineage>
</organism>
<keyword evidence="6 9" id="KW-0067">ATP-binding</keyword>
<dbReference type="HAMAP" id="MF_00624">
    <property type="entry name" value="GlgC"/>
    <property type="match status" value="1"/>
</dbReference>
<dbReference type="CDD" id="cd04651">
    <property type="entry name" value="LbH_G1P_AT_C"/>
    <property type="match status" value="1"/>
</dbReference>
<evidence type="ECO:0000259" key="11">
    <source>
        <dbReference type="Pfam" id="PF24894"/>
    </source>
</evidence>
<comment type="similarity">
    <text evidence="1 9">Belongs to the bacterial/plant glucose-1-phosphate adenylyltransferase family.</text>
</comment>
<dbReference type="Pfam" id="PF24894">
    <property type="entry name" value="Hexapep_GlmU"/>
    <property type="match status" value="1"/>
</dbReference>
<keyword evidence="13" id="KW-1185">Reference proteome</keyword>
<dbReference type="GO" id="GO:0005524">
    <property type="term" value="F:ATP binding"/>
    <property type="evidence" value="ECO:0007669"/>
    <property type="project" value="UniProtKB-KW"/>
</dbReference>
<dbReference type="InterPro" id="IPR005835">
    <property type="entry name" value="NTP_transferase_dom"/>
</dbReference>
<reference evidence="12" key="1">
    <citation type="submission" date="2023-03" db="EMBL/GenBank/DDBJ databases">
        <title>Stygiobacter electus gen. nov., sp. nov., facultatively anaerobic thermotolerant bacterium of the class Ignavibacteria from a well of Yessentuki mineral water deposit.</title>
        <authorList>
            <person name="Podosokorskaya O.A."/>
            <person name="Elcheninov A.G."/>
            <person name="Petrova N.F."/>
            <person name="Zavarzina D.G."/>
            <person name="Kublanov I.V."/>
            <person name="Merkel A.Y."/>
        </authorList>
    </citation>
    <scope>NUCLEOTIDE SEQUENCE</scope>
    <source>
        <strain evidence="12">09-Me</strain>
    </source>
</reference>
<comment type="caution">
    <text evidence="9">Lacks conserved residue(s) required for the propagation of feature annotation.</text>
</comment>
<dbReference type="AlphaFoldDB" id="A0AAE3P0Z7"/>
<evidence type="ECO:0000256" key="7">
    <source>
        <dbReference type="ARBA" id="ARBA00023056"/>
    </source>
</evidence>
<evidence type="ECO:0000256" key="8">
    <source>
        <dbReference type="ARBA" id="ARBA00023277"/>
    </source>
</evidence>
<dbReference type="InterPro" id="IPR005836">
    <property type="entry name" value="ADP_Glu_pyroP_CS"/>
</dbReference>
<dbReference type="InterPro" id="IPR056818">
    <property type="entry name" value="GlmU/GlgC-like_hexapep"/>
</dbReference>
<comment type="function">
    <text evidence="9">Involved in the biosynthesis of ADP-glucose, a building block required for the elongation reactions to produce glycogen. Catalyzes the reaction between ATP and alpha-D-glucose 1-phosphate (G1P) to produce pyrophosphate and ADP-Glc.</text>
</comment>
<sequence length="412" mass="47149">MAYTGSTSLRKTITMILAGGQGERLFPLTKERTKPSVPFGGKYRIIDFTLSNCLNSGLRRIFVITQYKSDSLSRHLYEAWNIFNPDLGEFIYSIPPQLKTSNNWYLGTANAVHQNMNLIEDGNYENLLLLSGDHIYKMDYLKMIQYHKEKNAELTIASIEIPSSQANRFGVIDIDENYRVKSFIEKPKNPPEIPNKPGLSFVNMGIYVFSTSVINEVFKKMDDEKIPSYDFGKDVIPYMIKHGHHVQAYRFVDENKKAEPYWVDVGTIDSYYAASMDLINVTPHFNLYDNDWPLRTRQLQFPPAKTISHEGERVGRAINSLITDGTIISGGLVERSILGYNVRVNSYSYITDSIIYDNCNIGRHARIRRTIIDKNVVIPEGMEIGFDAETDKKRFTVSETGIVVIPKNYKFK</sequence>
<dbReference type="PANTHER" id="PTHR43523:SF2">
    <property type="entry name" value="GLUCOSE-1-PHOSPHATE ADENYLYLTRANSFERASE"/>
    <property type="match status" value="1"/>
</dbReference>
<evidence type="ECO:0000256" key="2">
    <source>
        <dbReference type="ARBA" id="ARBA00022600"/>
    </source>
</evidence>
<keyword evidence="7 9" id="KW-0320">Glycogen biosynthesis</keyword>
<dbReference type="PROSITE" id="PS00809">
    <property type="entry name" value="ADP_GLC_PYROPHOSPH_2"/>
    <property type="match status" value="1"/>
</dbReference>
<dbReference type="SUPFAM" id="SSF53448">
    <property type="entry name" value="Nucleotide-diphospho-sugar transferases"/>
    <property type="match status" value="1"/>
</dbReference>
<gene>
    <name evidence="9 12" type="primary">glgC</name>
    <name evidence="12" type="ORF">P0M35_08045</name>
</gene>
<evidence type="ECO:0000313" key="13">
    <source>
        <dbReference type="Proteomes" id="UP001221302"/>
    </source>
</evidence>
<dbReference type="InterPro" id="IPR011831">
    <property type="entry name" value="ADP-Glc_PPase"/>
</dbReference>
<dbReference type="InterPro" id="IPR011004">
    <property type="entry name" value="Trimer_LpxA-like_sf"/>
</dbReference>
<evidence type="ECO:0000256" key="9">
    <source>
        <dbReference type="HAMAP-Rule" id="MF_00624"/>
    </source>
</evidence>
<feature type="domain" description="Nucleotidyl transferase" evidence="10">
    <location>
        <begin position="14"/>
        <end position="278"/>
    </location>
</feature>
<comment type="caution">
    <text evidence="12">The sequence shown here is derived from an EMBL/GenBank/DDBJ whole genome shotgun (WGS) entry which is preliminary data.</text>
</comment>
<comment type="subunit">
    <text evidence="9">Homotetramer.</text>
</comment>
<name>A0AAE3P0Z7_9BACT</name>
<dbReference type="NCBIfam" id="NF001947">
    <property type="entry name" value="PRK00725.1"/>
    <property type="match status" value="1"/>
</dbReference>
<evidence type="ECO:0000256" key="4">
    <source>
        <dbReference type="ARBA" id="ARBA00022695"/>
    </source>
</evidence>
<evidence type="ECO:0000256" key="1">
    <source>
        <dbReference type="ARBA" id="ARBA00010443"/>
    </source>
</evidence>
<evidence type="ECO:0000259" key="10">
    <source>
        <dbReference type="Pfam" id="PF00483"/>
    </source>
</evidence>
<protein>
    <recommendedName>
        <fullName evidence="9">Glucose-1-phosphate adenylyltransferase</fullName>
        <ecNumber evidence="9">2.7.7.27</ecNumber>
    </recommendedName>
    <alternativeName>
        <fullName evidence="9">ADP-glucose pyrophosphorylase</fullName>
        <shortName evidence="9">ADPGlc PPase</shortName>
    </alternativeName>
    <alternativeName>
        <fullName evidence="9">ADP-glucose synthase</fullName>
    </alternativeName>
</protein>
<dbReference type="InterPro" id="IPR023049">
    <property type="entry name" value="GlgC_bac"/>
</dbReference>
<dbReference type="RefSeq" id="WP_321535867.1">
    <property type="nucleotide sequence ID" value="NZ_JARGDL010000010.1"/>
</dbReference>
<dbReference type="Pfam" id="PF00483">
    <property type="entry name" value="NTP_transferase"/>
    <property type="match status" value="1"/>
</dbReference>
<dbReference type="NCBIfam" id="NF002023">
    <property type="entry name" value="PRK00844.1"/>
    <property type="match status" value="1"/>
</dbReference>
<evidence type="ECO:0000313" key="12">
    <source>
        <dbReference type="EMBL" id="MDF1612099.1"/>
    </source>
</evidence>
<feature type="binding site" evidence="9">
    <location>
        <position position="105"/>
    </location>
    <ligand>
        <name>alpha-D-glucose 1-phosphate</name>
        <dbReference type="ChEBI" id="CHEBI:58601"/>
    </ligand>
</feature>
<dbReference type="Proteomes" id="UP001221302">
    <property type="component" value="Unassembled WGS sequence"/>
</dbReference>
<evidence type="ECO:0000256" key="6">
    <source>
        <dbReference type="ARBA" id="ARBA00022840"/>
    </source>
</evidence>
<feature type="domain" description="Glucose-1-phosphate adenylyltransferase/Bifunctional protein GlmU-like C-terminal hexapeptide" evidence="11">
    <location>
        <begin position="302"/>
        <end position="405"/>
    </location>
</feature>
<evidence type="ECO:0000256" key="3">
    <source>
        <dbReference type="ARBA" id="ARBA00022679"/>
    </source>
</evidence>
<dbReference type="EMBL" id="JARGDL010000010">
    <property type="protein sequence ID" value="MDF1612099.1"/>
    <property type="molecule type" value="Genomic_DNA"/>
</dbReference>
<feature type="binding site" evidence="9">
    <location>
        <position position="170"/>
    </location>
    <ligand>
        <name>alpha-D-glucose 1-phosphate</name>
        <dbReference type="ChEBI" id="CHEBI:58601"/>
    </ligand>
</feature>
<keyword evidence="5 9" id="KW-0547">Nucleotide-binding</keyword>
<dbReference type="EC" id="2.7.7.27" evidence="9"/>
<accession>A0AAE3P0Z7</accession>
<comment type="pathway">
    <text evidence="9">Glycan biosynthesis; glycogen biosynthesis.</text>
</comment>
<feature type="binding site" evidence="9">
    <location>
        <begin position="185"/>
        <end position="186"/>
    </location>
    <ligand>
        <name>alpha-D-glucose 1-phosphate</name>
        <dbReference type="ChEBI" id="CHEBI:58601"/>
    </ligand>
</feature>
<keyword evidence="2 9" id="KW-0321">Glycogen metabolism</keyword>
<keyword evidence="8 9" id="KW-0119">Carbohydrate metabolism</keyword>